<dbReference type="GO" id="GO:0000976">
    <property type="term" value="F:transcription cis-regulatory region binding"/>
    <property type="evidence" value="ECO:0007669"/>
    <property type="project" value="TreeGrafter"/>
</dbReference>
<organism evidence="4 5">
    <name type="scientific">Marmoricola endophyticus</name>
    <dbReference type="NCBI Taxonomy" id="2040280"/>
    <lineage>
        <taxon>Bacteria</taxon>
        <taxon>Bacillati</taxon>
        <taxon>Actinomycetota</taxon>
        <taxon>Actinomycetes</taxon>
        <taxon>Propionibacteriales</taxon>
        <taxon>Nocardioidaceae</taxon>
        <taxon>Marmoricola</taxon>
    </lineage>
</organism>
<sequence length="195" mass="21688">MTVRPATRLSAEDWAVAGLHLLEAEGVEALQINRLCSELGVTRGSFYWHFADVAELRSAVAERWRAETRAVLEELGRVGTLPPGERLELMTLRLVDDSWWSAERAVRGWAATEDSVRTVVEESDRFALDLLTRTLQDVGHEPHEARVRAGLLVYAGIGFAHGRNGLPRPTEREVRTMMRVLAGPPDPEPDVGKDA</sequence>
<reference evidence="4" key="1">
    <citation type="journal article" date="2014" name="Int. J. Syst. Evol. Microbiol.">
        <title>Complete genome sequence of Corynebacterium casei LMG S-19264T (=DSM 44701T), isolated from a smear-ripened cheese.</title>
        <authorList>
            <consortium name="US DOE Joint Genome Institute (JGI-PGF)"/>
            <person name="Walter F."/>
            <person name="Albersmeier A."/>
            <person name="Kalinowski J."/>
            <person name="Ruckert C."/>
        </authorList>
    </citation>
    <scope>NUCLEOTIDE SEQUENCE</scope>
    <source>
        <strain evidence="4">CGMCC 1.16067</strain>
    </source>
</reference>
<dbReference type="AlphaFoldDB" id="A0A917BQL4"/>
<dbReference type="PANTHER" id="PTHR30055:SF239">
    <property type="entry name" value="TRANSCRIPTIONAL REGULATORY PROTEIN"/>
    <property type="match status" value="1"/>
</dbReference>
<feature type="domain" description="HTH tetR-type" evidence="3">
    <location>
        <begin position="8"/>
        <end position="68"/>
    </location>
</feature>
<dbReference type="InterPro" id="IPR050109">
    <property type="entry name" value="HTH-type_TetR-like_transc_reg"/>
</dbReference>
<dbReference type="GO" id="GO:0003700">
    <property type="term" value="F:DNA-binding transcription factor activity"/>
    <property type="evidence" value="ECO:0007669"/>
    <property type="project" value="TreeGrafter"/>
</dbReference>
<dbReference type="InterPro" id="IPR009057">
    <property type="entry name" value="Homeodomain-like_sf"/>
</dbReference>
<dbReference type="Proteomes" id="UP000649179">
    <property type="component" value="Unassembled WGS sequence"/>
</dbReference>
<protein>
    <submittedName>
        <fullName evidence="4">TetR family transcriptional regulator</fullName>
    </submittedName>
</protein>
<dbReference type="SUPFAM" id="SSF46689">
    <property type="entry name" value="Homeodomain-like"/>
    <property type="match status" value="1"/>
</dbReference>
<evidence type="ECO:0000256" key="2">
    <source>
        <dbReference type="PROSITE-ProRule" id="PRU00335"/>
    </source>
</evidence>
<keyword evidence="5" id="KW-1185">Reference proteome</keyword>
<dbReference type="Gene3D" id="1.10.357.10">
    <property type="entry name" value="Tetracycline Repressor, domain 2"/>
    <property type="match status" value="1"/>
</dbReference>
<dbReference type="Pfam" id="PF00440">
    <property type="entry name" value="TetR_N"/>
    <property type="match status" value="1"/>
</dbReference>
<accession>A0A917BQL4</accession>
<proteinExistence type="predicted"/>
<gene>
    <name evidence="4" type="ORF">GCM10011519_31220</name>
</gene>
<dbReference type="PROSITE" id="PS50977">
    <property type="entry name" value="HTH_TETR_2"/>
    <property type="match status" value="1"/>
</dbReference>
<keyword evidence="1 2" id="KW-0238">DNA-binding</keyword>
<evidence type="ECO:0000256" key="1">
    <source>
        <dbReference type="ARBA" id="ARBA00023125"/>
    </source>
</evidence>
<dbReference type="RefSeq" id="WP_188780609.1">
    <property type="nucleotide sequence ID" value="NZ_BMKQ01000001.1"/>
</dbReference>
<evidence type="ECO:0000259" key="3">
    <source>
        <dbReference type="PROSITE" id="PS50977"/>
    </source>
</evidence>
<dbReference type="PANTHER" id="PTHR30055">
    <property type="entry name" value="HTH-TYPE TRANSCRIPTIONAL REGULATOR RUTR"/>
    <property type="match status" value="1"/>
</dbReference>
<name>A0A917BQL4_9ACTN</name>
<reference evidence="4" key="2">
    <citation type="submission" date="2020-09" db="EMBL/GenBank/DDBJ databases">
        <authorList>
            <person name="Sun Q."/>
            <person name="Zhou Y."/>
        </authorList>
    </citation>
    <scope>NUCLEOTIDE SEQUENCE</scope>
    <source>
        <strain evidence="4">CGMCC 1.16067</strain>
    </source>
</reference>
<dbReference type="EMBL" id="BMKQ01000001">
    <property type="protein sequence ID" value="GGF55071.1"/>
    <property type="molecule type" value="Genomic_DNA"/>
</dbReference>
<evidence type="ECO:0000313" key="5">
    <source>
        <dbReference type="Proteomes" id="UP000649179"/>
    </source>
</evidence>
<dbReference type="InterPro" id="IPR001647">
    <property type="entry name" value="HTH_TetR"/>
</dbReference>
<evidence type="ECO:0000313" key="4">
    <source>
        <dbReference type="EMBL" id="GGF55071.1"/>
    </source>
</evidence>
<feature type="DNA-binding region" description="H-T-H motif" evidence="2">
    <location>
        <begin position="31"/>
        <end position="50"/>
    </location>
</feature>
<comment type="caution">
    <text evidence="4">The sequence shown here is derived from an EMBL/GenBank/DDBJ whole genome shotgun (WGS) entry which is preliminary data.</text>
</comment>